<evidence type="ECO:0000256" key="2">
    <source>
        <dbReference type="ARBA" id="ARBA00023125"/>
    </source>
</evidence>
<proteinExistence type="predicted"/>
<accession>A0A6L7G806</accession>
<organism evidence="6 7">
    <name type="scientific">Pseudooceanicola albus</name>
    <dbReference type="NCBI Taxonomy" id="2692189"/>
    <lineage>
        <taxon>Bacteria</taxon>
        <taxon>Pseudomonadati</taxon>
        <taxon>Pseudomonadota</taxon>
        <taxon>Alphaproteobacteria</taxon>
        <taxon>Rhodobacterales</taxon>
        <taxon>Paracoccaceae</taxon>
        <taxon>Pseudooceanicola</taxon>
    </lineage>
</organism>
<dbReference type="AlphaFoldDB" id="A0A6L7G806"/>
<dbReference type="Proteomes" id="UP000477911">
    <property type="component" value="Unassembled WGS sequence"/>
</dbReference>
<gene>
    <name evidence="6" type="ORF">GR170_21215</name>
</gene>
<dbReference type="PRINTS" id="PR00032">
    <property type="entry name" value="HTHARAC"/>
</dbReference>
<keyword evidence="2" id="KW-0238">DNA-binding</keyword>
<evidence type="ECO:0000256" key="1">
    <source>
        <dbReference type="ARBA" id="ARBA00023015"/>
    </source>
</evidence>
<evidence type="ECO:0000256" key="3">
    <source>
        <dbReference type="ARBA" id="ARBA00023163"/>
    </source>
</evidence>
<dbReference type="GO" id="GO:0000976">
    <property type="term" value="F:transcription cis-regulatory region binding"/>
    <property type="evidence" value="ECO:0007669"/>
    <property type="project" value="TreeGrafter"/>
</dbReference>
<dbReference type="SUPFAM" id="SSF46689">
    <property type="entry name" value="Homeodomain-like"/>
    <property type="match status" value="1"/>
</dbReference>
<reference evidence="6 7" key="1">
    <citation type="submission" date="2019-12" db="EMBL/GenBank/DDBJ databases">
        <authorList>
            <person name="Li M."/>
        </authorList>
    </citation>
    <scope>NUCLEOTIDE SEQUENCE [LARGE SCALE GENOMIC DNA]</scope>
    <source>
        <strain evidence="6 7">GBMRC 2024</strain>
    </source>
</reference>
<evidence type="ECO:0000313" key="7">
    <source>
        <dbReference type="Proteomes" id="UP000477911"/>
    </source>
</evidence>
<keyword evidence="1" id="KW-0805">Transcription regulation</keyword>
<keyword evidence="3" id="KW-0804">Transcription</keyword>
<dbReference type="PROSITE" id="PS00041">
    <property type="entry name" value="HTH_ARAC_FAMILY_1"/>
    <property type="match status" value="1"/>
</dbReference>
<dbReference type="GO" id="GO:0005829">
    <property type="term" value="C:cytosol"/>
    <property type="evidence" value="ECO:0007669"/>
    <property type="project" value="TreeGrafter"/>
</dbReference>
<evidence type="ECO:0000313" key="6">
    <source>
        <dbReference type="EMBL" id="MXN20364.1"/>
    </source>
</evidence>
<feature type="domain" description="HTH araC/xylS-type" evidence="5">
    <location>
        <begin position="154"/>
        <end position="251"/>
    </location>
</feature>
<protein>
    <submittedName>
        <fullName evidence="6">Helix-turn-helix domain-containing protein</fullName>
    </submittedName>
</protein>
<keyword evidence="7" id="KW-1185">Reference proteome</keyword>
<dbReference type="InterPro" id="IPR018062">
    <property type="entry name" value="HTH_AraC-typ_CS"/>
</dbReference>
<dbReference type="InterPro" id="IPR020449">
    <property type="entry name" value="Tscrpt_reg_AraC-type_HTH"/>
</dbReference>
<dbReference type="GO" id="GO:0003700">
    <property type="term" value="F:DNA-binding transcription factor activity"/>
    <property type="evidence" value="ECO:0007669"/>
    <property type="project" value="InterPro"/>
</dbReference>
<dbReference type="PROSITE" id="PS01124">
    <property type="entry name" value="HTH_ARAC_FAMILY_2"/>
    <property type="match status" value="1"/>
</dbReference>
<dbReference type="PANTHER" id="PTHR47894:SF4">
    <property type="entry name" value="HTH-TYPE TRANSCRIPTIONAL REGULATOR GADX"/>
    <property type="match status" value="1"/>
</dbReference>
<feature type="region of interest" description="Disordered" evidence="4">
    <location>
        <begin position="245"/>
        <end position="269"/>
    </location>
</feature>
<dbReference type="RefSeq" id="WP_160896487.1">
    <property type="nucleotide sequence ID" value="NZ_WUMU01000026.1"/>
</dbReference>
<evidence type="ECO:0000256" key="4">
    <source>
        <dbReference type="SAM" id="MobiDB-lite"/>
    </source>
</evidence>
<dbReference type="InterPro" id="IPR009057">
    <property type="entry name" value="Homeodomain-like_sf"/>
</dbReference>
<dbReference type="SMART" id="SM00342">
    <property type="entry name" value="HTH_ARAC"/>
    <property type="match status" value="1"/>
</dbReference>
<dbReference type="Gene3D" id="1.10.10.60">
    <property type="entry name" value="Homeodomain-like"/>
    <property type="match status" value="1"/>
</dbReference>
<name>A0A6L7G806_9RHOB</name>
<dbReference type="Pfam" id="PF12833">
    <property type="entry name" value="HTH_18"/>
    <property type="match status" value="1"/>
</dbReference>
<dbReference type="EMBL" id="WUMU01000026">
    <property type="protein sequence ID" value="MXN20364.1"/>
    <property type="molecule type" value="Genomic_DNA"/>
</dbReference>
<sequence length="269" mass="29497">MSALSAIDLRQSRRAEFRSLVSERAIIVLVRAGRKTARRDHRQLELTPARIGILEAGAPYTVQNHPPEEGAYRASALLVAPETIERLQQEVPARGDAFHTTGDDRAVAAFERATAALSDPLLPERLRENAVREVLLWLAEADIRFGPPQADLVTRLRRLLVQAPDQGWTTAAAAGQLALSEATLRRRLAAEGTSFQDLLADIRMSCALGLLQTGDLPVGRIALEVGYSSPSRFALRFRDRFGLSPSQVRRPQNDRNGTELARIGTTPGP</sequence>
<evidence type="ECO:0000259" key="5">
    <source>
        <dbReference type="PROSITE" id="PS01124"/>
    </source>
</evidence>
<dbReference type="PANTHER" id="PTHR47894">
    <property type="entry name" value="HTH-TYPE TRANSCRIPTIONAL REGULATOR GADX"/>
    <property type="match status" value="1"/>
</dbReference>
<comment type="caution">
    <text evidence="6">The sequence shown here is derived from an EMBL/GenBank/DDBJ whole genome shotgun (WGS) entry which is preliminary data.</text>
</comment>
<dbReference type="InterPro" id="IPR018060">
    <property type="entry name" value="HTH_AraC"/>
</dbReference>